<dbReference type="EMBL" id="LXQA010198015">
    <property type="protein sequence ID" value="MCI32710.1"/>
    <property type="molecule type" value="Genomic_DNA"/>
</dbReference>
<evidence type="ECO:0000313" key="3">
    <source>
        <dbReference type="Proteomes" id="UP000265520"/>
    </source>
</evidence>
<keyword evidence="2" id="KW-0808">Transferase</keyword>
<feature type="region of interest" description="Disordered" evidence="1">
    <location>
        <begin position="1"/>
        <end position="21"/>
    </location>
</feature>
<dbReference type="GO" id="GO:0016740">
    <property type="term" value="F:transferase activity"/>
    <property type="evidence" value="ECO:0007669"/>
    <property type="project" value="UniProtKB-KW"/>
</dbReference>
<dbReference type="AlphaFoldDB" id="A0A392RA94"/>
<evidence type="ECO:0000313" key="2">
    <source>
        <dbReference type="EMBL" id="MCI32710.1"/>
    </source>
</evidence>
<dbReference type="Proteomes" id="UP000265520">
    <property type="component" value="Unassembled WGS sequence"/>
</dbReference>
<evidence type="ECO:0000256" key="1">
    <source>
        <dbReference type="SAM" id="MobiDB-lite"/>
    </source>
</evidence>
<name>A0A392RA94_9FABA</name>
<proteinExistence type="predicted"/>
<comment type="caution">
    <text evidence="2">The sequence shown here is derived from an EMBL/GenBank/DDBJ whole genome shotgun (WGS) entry which is preliminary data.</text>
</comment>
<keyword evidence="3" id="KW-1185">Reference proteome</keyword>
<accession>A0A392RA94</accession>
<protein>
    <submittedName>
        <fullName evidence="2">Putative acetyltransferase</fullName>
    </submittedName>
</protein>
<sequence length="71" mass="7760">GKPVSFRSGTSNKSNGKIFVSPGNKEGSLDFEVSLPYQVLEAMGNDSELLMSNGSDWYPNPQQSALMYSRL</sequence>
<feature type="non-terminal residue" evidence="2">
    <location>
        <position position="1"/>
    </location>
</feature>
<reference evidence="2 3" key="1">
    <citation type="journal article" date="2018" name="Front. Plant Sci.">
        <title>Red Clover (Trifolium pratense) and Zigzag Clover (T. medium) - A Picture of Genomic Similarities and Differences.</title>
        <authorList>
            <person name="Dluhosova J."/>
            <person name="Istvanek J."/>
            <person name="Nedelnik J."/>
            <person name="Repkova J."/>
        </authorList>
    </citation>
    <scope>NUCLEOTIDE SEQUENCE [LARGE SCALE GENOMIC DNA]</scope>
    <source>
        <strain evidence="3">cv. 10/8</strain>
        <tissue evidence="2">Leaf</tissue>
    </source>
</reference>
<organism evidence="2 3">
    <name type="scientific">Trifolium medium</name>
    <dbReference type="NCBI Taxonomy" id="97028"/>
    <lineage>
        <taxon>Eukaryota</taxon>
        <taxon>Viridiplantae</taxon>
        <taxon>Streptophyta</taxon>
        <taxon>Embryophyta</taxon>
        <taxon>Tracheophyta</taxon>
        <taxon>Spermatophyta</taxon>
        <taxon>Magnoliopsida</taxon>
        <taxon>eudicotyledons</taxon>
        <taxon>Gunneridae</taxon>
        <taxon>Pentapetalae</taxon>
        <taxon>rosids</taxon>
        <taxon>fabids</taxon>
        <taxon>Fabales</taxon>
        <taxon>Fabaceae</taxon>
        <taxon>Papilionoideae</taxon>
        <taxon>50 kb inversion clade</taxon>
        <taxon>NPAAA clade</taxon>
        <taxon>Hologalegina</taxon>
        <taxon>IRL clade</taxon>
        <taxon>Trifolieae</taxon>
        <taxon>Trifolium</taxon>
    </lineage>
</organism>